<evidence type="ECO:0000313" key="12">
    <source>
        <dbReference type="Proteomes" id="UP000095380"/>
    </source>
</evidence>
<evidence type="ECO:0000313" key="3">
    <source>
        <dbReference type="EMBL" id="CUM83440.1"/>
    </source>
</evidence>
<evidence type="ECO:0000313" key="19">
    <source>
        <dbReference type="Proteomes" id="UP000472916"/>
    </source>
</evidence>
<dbReference type="Proteomes" id="UP000284095">
    <property type="component" value="Unassembled WGS sequence"/>
</dbReference>
<evidence type="ECO:0000313" key="16">
    <source>
        <dbReference type="Proteomes" id="UP000284095"/>
    </source>
</evidence>
<dbReference type="Proteomes" id="UP000472916">
    <property type="component" value="Unassembled WGS sequence"/>
</dbReference>
<keyword evidence="1" id="KW-0408">Iron</keyword>
<dbReference type="OrthoDB" id="1826928at2"/>
<evidence type="ECO:0000256" key="1">
    <source>
        <dbReference type="ARBA" id="ARBA00023004"/>
    </source>
</evidence>
<proteinExistence type="predicted"/>
<feature type="domain" description="Ferrous iron transporter FeoA-like" evidence="2">
    <location>
        <begin position="4"/>
        <end position="70"/>
    </location>
</feature>
<dbReference type="EMBL" id="QRIC01000015">
    <property type="protein sequence ID" value="RHG25890.1"/>
    <property type="molecule type" value="Genomic_DNA"/>
</dbReference>
<dbReference type="RefSeq" id="WP_006426277.1">
    <property type="nucleotide sequence ID" value="NZ_AP031429.1"/>
</dbReference>
<dbReference type="Proteomes" id="UP000095485">
    <property type="component" value="Unassembled WGS sequence"/>
</dbReference>
<dbReference type="InterPro" id="IPR007167">
    <property type="entry name" value="Fe-transptr_FeoA-like"/>
</dbReference>
<dbReference type="Proteomes" id="UP000446719">
    <property type="component" value="Unassembled WGS sequence"/>
</dbReference>
<evidence type="ECO:0000313" key="17">
    <source>
        <dbReference type="Proteomes" id="UP000446719"/>
    </source>
</evidence>
<dbReference type="EMBL" id="WWSH01000001">
    <property type="protein sequence ID" value="MZK09127.1"/>
    <property type="molecule type" value="Genomic_DNA"/>
</dbReference>
<dbReference type="EMBL" id="CZAY01000002">
    <property type="protein sequence ID" value="CUP04551.1"/>
    <property type="molecule type" value="Genomic_DNA"/>
</dbReference>
<evidence type="ECO:0000313" key="4">
    <source>
        <dbReference type="EMBL" id="CUN70957.1"/>
    </source>
</evidence>
<dbReference type="Pfam" id="PF04023">
    <property type="entry name" value="FeoA"/>
    <property type="match status" value="1"/>
</dbReference>
<sequence length="70" mass="7726">MQALSKAAAGKSYTIKWMFGIPEVLDKIRKCKIDEGSEITVIQNSGRDLIIRSGEKRIAMSSDAATRIQV</sequence>
<dbReference type="InterPro" id="IPR008988">
    <property type="entry name" value="Transcriptional_repressor_C"/>
</dbReference>
<gene>
    <name evidence="11" type="ORF">DW265_07705</name>
    <name evidence="5" type="ORF">ERS852408_01670</name>
    <name evidence="4" type="ORF">ERS852423_01223</name>
    <name evidence="6" type="ORF">ERS852526_00285</name>
    <name evidence="3" type="ORF">ERS852573_00754</name>
    <name evidence="10" type="ORF">G4332_05540</name>
    <name evidence="9" type="ORF">GT528_09535</name>
    <name evidence="8" type="ORF">GT565_06735</name>
    <name evidence="7" type="ORF">GT576_01900</name>
</gene>
<evidence type="ECO:0000313" key="15">
    <source>
        <dbReference type="Proteomes" id="UP000095597"/>
    </source>
</evidence>
<reference evidence="17 18" key="3">
    <citation type="journal article" date="2019" name="Nat. Med.">
        <title>A library of human gut bacterial isolates paired with longitudinal multiomics data enables mechanistic microbiome research.</title>
        <authorList>
            <person name="Poyet M."/>
            <person name="Groussin M."/>
            <person name="Gibbons S.M."/>
            <person name="Avila-Pacheco J."/>
            <person name="Jiang X."/>
            <person name="Kearney S.M."/>
            <person name="Perrotta A.R."/>
            <person name="Berdy B."/>
            <person name="Zhao S."/>
            <person name="Lieberman T.D."/>
            <person name="Swanson P.K."/>
            <person name="Smith M."/>
            <person name="Roesemann S."/>
            <person name="Alexander J.E."/>
            <person name="Rich S.A."/>
            <person name="Livny J."/>
            <person name="Vlamakis H."/>
            <person name="Clish C."/>
            <person name="Bullock K."/>
            <person name="Deik A."/>
            <person name="Scott J."/>
            <person name="Pierce K.A."/>
            <person name="Xavier R.J."/>
            <person name="Alm E.J."/>
        </authorList>
    </citation>
    <scope>NUCLEOTIDE SEQUENCE [LARGE SCALE GENOMIC DNA]</scope>
    <source>
        <strain evidence="7 18">BIOML-A1</strain>
        <strain evidence="9 19">BIOML-A6</strain>
        <strain evidence="8 17">BIOML-A7</strain>
    </source>
</reference>
<dbReference type="EMBL" id="CYYM01000008">
    <property type="protein sequence ID" value="CUO19647.1"/>
    <property type="molecule type" value="Genomic_DNA"/>
</dbReference>
<dbReference type="SUPFAM" id="SSF50037">
    <property type="entry name" value="C-terminal domain of transcriptional repressors"/>
    <property type="match status" value="1"/>
</dbReference>
<name>A0A174K133_9FIRM</name>
<dbReference type="InterPro" id="IPR038157">
    <property type="entry name" value="FeoA_core_dom"/>
</dbReference>
<evidence type="ECO:0000313" key="14">
    <source>
        <dbReference type="Proteomes" id="UP000095485"/>
    </source>
</evidence>
<evidence type="ECO:0000313" key="10">
    <source>
        <dbReference type="EMBL" id="NSE57586.1"/>
    </source>
</evidence>
<dbReference type="GeneID" id="96227597"/>
<reference evidence="12 13" key="1">
    <citation type="submission" date="2015-09" db="EMBL/GenBank/DDBJ databases">
        <authorList>
            <consortium name="Pathogen Informatics"/>
        </authorList>
    </citation>
    <scope>NUCLEOTIDE SEQUENCE [LARGE SCALE GENOMIC DNA]</scope>
    <source>
        <strain evidence="5 12">2789STDY5608851</strain>
        <strain evidence="4 13">2789STDY5608866</strain>
        <strain evidence="6 14">2789STDY5834914</strain>
        <strain evidence="3 15">2789STDY5834961</strain>
    </source>
</reference>
<reference evidence="11 16" key="2">
    <citation type="submission" date="2018-08" db="EMBL/GenBank/DDBJ databases">
        <title>A genome reference for cultivated species of the human gut microbiota.</title>
        <authorList>
            <person name="Zou Y."/>
            <person name="Xue W."/>
            <person name="Luo G."/>
        </authorList>
    </citation>
    <scope>NUCLEOTIDE SEQUENCE [LARGE SCALE GENOMIC DNA]</scope>
    <source>
        <strain evidence="11 16">AM22-22</strain>
    </source>
</reference>
<dbReference type="EMBL" id="CYXO01000003">
    <property type="protein sequence ID" value="CUM83440.1"/>
    <property type="molecule type" value="Genomic_DNA"/>
</dbReference>
<evidence type="ECO:0000313" key="13">
    <source>
        <dbReference type="Proteomes" id="UP000095439"/>
    </source>
</evidence>
<dbReference type="EMBL" id="WWSB01000006">
    <property type="protein sequence ID" value="MZK17815.1"/>
    <property type="molecule type" value="Genomic_DNA"/>
</dbReference>
<dbReference type="EMBL" id="CYYY01000004">
    <property type="protein sequence ID" value="CUN70957.1"/>
    <property type="molecule type" value="Genomic_DNA"/>
</dbReference>
<evidence type="ECO:0000259" key="2">
    <source>
        <dbReference type="Pfam" id="PF04023"/>
    </source>
</evidence>
<evidence type="ECO:0000313" key="18">
    <source>
        <dbReference type="Proteomes" id="UP000449249"/>
    </source>
</evidence>
<dbReference type="STRING" id="88431.ERS852423_01223"/>
<evidence type="ECO:0000313" key="9">
    <source>
        <dbReference type="EMBL" id="MZK41935.1"/>
    </source>
</evidence>
<dbReference type="EMBL" id="WWSC01000010">
    <property type="protein sequence ID" value="MZK41935.1"/>
    <property type="molecule type" value="Genomic_DNA"/>
</dbReference>
<evidence type="ECO:0000313" key="8">
    <source>
        <dbReference type="EMBL" id="MZK17815.1"/>
    </source>
</evidence>
<dbReference type="Proteomes" id="UP000095439">
    <property type="component" value="Unassembled WGS sequence"/>
</dbReference>
<evidence type="ECO:0000313" key="7">
    <source>
        <dbReference type="EMBL" id="MZK09127.1"/>
    </source>
</evidence>
<dbReference type="GO" id="GO:0046914">
    <property type="term" value="F:transition metal ion binding"/>
    <property type="evidence" value="ECO:0007669"/>
    <property type="project" value="InterPro"/>
</dbReference>
<dbReference type="Proteomes" id="UP000724058">
    <property type="component" value="Unassembled WGS sequence"/>
</dbReference>
<dbReference type="Proteomes" id="UP000095380">
    <property type="component" value="Unassembled WGS sequence"/>
</dbReference>
<evidence type="ECO:0000313" key="11">
    <source>
        <dbReference type="EMBL" id="RHG25890.1"/>
    </source>
</evidence>
<reference evidence="10" key="4">
    <citation type="journal article" date="2020" name="Cell Host Microbe">
        <title>Functional and Genomic Variation between Human-Derived Isolates of Lachnospiraceae Reveals Inter- and Intra-Species Diversity.</title>
        <authorList>
            <person name="Sorbara M.T."/>
            <person name="Littmann E.R."/>
            <person name="Fontana E."/>
            <person name="Moody T.U."/>
            <person name="Kohout C.E."/>
            <person name="Gjonbalaj M."/>
            <person name="Eaton V."/>
            <person name="Seok R."/>
            <person name="Leiner I.M."/>
            <person name="Pamer E.G."/>
        </authorList>
    </citation>
    <scope>NUCLEOTIDE SEQUENCE</scope>
    <source>
        <strain evidence="10">MSK.10.16</strain>
    </source>
</reference>
<evidence type="ECO:0000313" key="5">
    <source>
        <dbReference type="EMBL" id="CUO19647.1"/>
    </source>
</evidence>
<dbReference type="eggNOG" id="ENOG5033G73">
    <property type="taxonomic scope" value="Bacteria"/>
</dbReference>
<keyword evidence="16" id="KW-1185">Reference proteome</keyword>
<dbReference type="EMBL" id="JAAIOD010000005">
    <property type="protein sequence ID" value="NSE57586.1"/>
    <property type="molecule type" value="Genomic_DNA"/>
</dbReference>
<protein>
    <submittedName>
        <fullName evidence="6">FeoA domain</fullName>
    </submittedName>
    <submittedName>
        <fullName evidence="7">Ferrous iron transport protein A</fullName>
    </submittedName>
</protein>
<dbReference type="AlphaFoldDB" id="A0A174K133"/>
<accession>A0A174K133</accession>
<organism evidence="6 14">
    <name type="scientific">Dorea longicatena</name>
    <dbReference type="NCBI Taxonomy" id="88431"/>
    <lineage>
        <taxon>Bacteria</taxon>
        <taxon>Bacillati</taxon>
        <taxon>Bacillota</taxon>
        <taxon>Clostridia</taxon>
        <taxon>Lachnospirales</taxon>
        <taxon>Lachnospiraceae</taxon>
        <taxon>Dorea</taxon>
    </lineage>
</organism>
<dbReference type="Proteomes" id="UP000449249">
    <property type="component" value="Unassembled WGS sequence"/>
</dbReference>
<evidence type="ECO:0000313" key="6">
    <source>
        <dbReference type="EMBL" id="CUP04551.1"/>
    </source>
</evidence>
<dbReference type="Proteomes" id="UP000095597">
    <property type="component" value="Unassembled WGS sequence"/>
</dbReference>
<reference evidence="10" key="5">
    <citation type="submission" date="2020-02" db="EMBL/GenBank/DDBJ databases">
        <authorList>
            <person name="Littmann E."/>
            <person name="Sorbara M."/>
        </authorList>
    </citation>
    <scope>NUCLEOTIDE SEQUENCE</scope>
    <source>
        <strain evidence="10">MSK.10.16</strain>
    </source>
</reference>
<dbReference type="Gene3D" id="2.30.30.90">
    <property type="match status" value="1"/>
</dbReference>